<name>A0A8H3ETC2_9LECA</name>
<feature type="compositionally biased region" description="Basic and acidic residues" evidence="1">
    <location>
        <begin position="103"/>
        <end position="122"/>
    </location>
</feature>
<keyword evidence="3" id="KW-0732">Signal</keyword>
<protein>
    <submittedName>
        <fullName evidence="4">Uncharacterized protein</fullName>
    </submittedName>
</protein>
<dbReference type="AlphaFoldDB" id="A0A8H3ETC2"/>
<organism evidence="4 5">
    <name type="scientific">Heterodermia speciosa</name>
    <dbReference type="NCBI Taxonomy" id="116794"/>
    <lineage>
        <taxon>Eukaryota</taxon>
        <taxon>Fungi</taxon>
        <taxon>Dikarya</taxon>
        <taxon>Ascomycota</taxon>
        <taxon>Pezizomycotina</taxon>
        <taxon>Lecanoromycetes</taxon>
        <taxon>OSLEUM clade</taxon>
        <taxon>Lecanoromycetidae</taxon>
        <taxon>Caliciales</taxon>
        <taxon>Physciaceae</taxon>
        <taxon>Heterodermia</taxon>
    </lineage>
</organism>
<feature type="chain" id="PRO_5034200506" evidence="3">
    <location>
        <begin position="25"/>
        <end position="122"/>
    </location>
</feature>
<keyword evidence="5" id="KW-1185">Reference proteome</keyword>
<reference evidence="4" key="1">
    <citation type="submission" date="2021-03" db="EMBL/GenBank/DDBJ databases">
        <authorList>
            <person name="Tagirdzhanova G."/>
        </authorList>
    </citation>
    <scope>NUCLEOTIDE SEQUENCE</scope>
</reference>
<evidence type="ECO:0000313" key="4">
    <source>
        <dbReference type="EMBL" id="CAF9913091.1"/>
    </source>
</evidence>
<evidence type="ECO:0000256" key="3">
    <source>
        <dbReference type="SAM" id="SignalP"/>
    </source>
</evidence>
<keyword evidence="2" id="KW-1133">Transmembrane helix</keyword>
<accession>A0A8H3ETC2</accession>
<keyword evidence="2" id="KW-0472">Membrane</keyword>
<gene>
    <name evidence="4" type="ORF">HETSPECPRED_001323</name>
</gene>
<feature type="transmembrane region" description="Helical" evidence="2">
    <location>
        <begin position="77"/>
        <end position="99"/>
    </location>
</feature>
<dbReference type="Proteomes" id="UP000664521">
    <property type="component" value="Unassembled WGS sequence"/>
</dbReference>
<proteinExistence type="predicted"/>
<evidence type="ECO:0000256" key="1">
    <source>
        <dbReference type="SAM" id="MobiDB-lite"/>
    </source>
</evidence>
<dbReference type="EMBL" id="CAJPDS010000012">
    <property type="protein sequence ID" value="CAF9913091.1"/>
    <property type="molecule type" value="Genomic_DNA"/>
</dbReference>
<evidence type="ECO:0000256" key="2">
    <source>
        <dbReference type="SAM" id="Phobius"/>
    </source>
</evidence>
<sequence length="122" mass="12207">MHLQTVATVLVPALLVSSVPLSTANPTPDNSTLSLAANEALVQRQSSSNFQPATPACPPACPAGVYMSSGSAEQGRVPATVAGMCVAVGVAGIVGGLGLGMEDEGKKGEETENQGEREGEGK</sequence>
<comment type="caution">
    <text evidence="4">The sequence shown here is derived from an EMBL/GenBank/DDBJ whole genome shotgun (WGS) entry which is preliminary data.</text>
</comment>
<evidence type="ECO:0000313" key="5">
    <source>
        <dbReference type="Proteomes" id="UP000664521"/>
    </source>
</evidence>
<feature type="signal peptide" evidence="3">
    <location>
        <begin position="1"/>
        <end position="24"/>
    </location>
</feature>
<keyword evidence="2" id="KW-0812">Transmembrane</keyword>
<feature type="region of interest" description="Disordered" evidence="1">
    <location>
        <begin position="97"/>
        <end position="122"/>
    </location>
</feature>